<dbReference type="VEuPathDB" id="FungiDB:YALI0_F21989g"/>
<dbReference type="HOGENOM" id="CLU_1435488_0_0_1"/>
<name>Q6C0T1_YARLI</name>
<keyword evidence="2" id="KW-1185">Reference proteome</keyword>
<evidence type="ECO:0000313" key="1">
    <source>
        <dbReference type="EMBL" id="CAG78542.1"/>
    </source>
</evidence>
<protein>
    <submittedName>
        <fullName evidence="1">YALI0F21989p</fullName>
    </submittedName>
</protein>
<accession>Q6C0T1</accession>
<gene>
    <name evidence="1" type="ORF">YALI0_F21989g</name>
</gene>
<dbReference type="EMBL" id="CR382132">
    <property type="protein sequence ID" value="CAG78542.1"/>
    <property type="molecule type" value="Genomic_DNA"/>
</dbReference>
<sequence length="189" mass="21355">MFLSVQSAHPDCCLQFLLYWKDSCGQHALRRTHSLDRCALYLSGPCIQGNVNLPQRHSKKSIQMTMSSTTAVKTTEVPHFARLPGYGFLEKVVVHIIRNFLVHLCLNMELVHIVTEGSLQKIDELFPTYRKSVAMTRSLPSAQMTKLRRARPLGCPPPTHLLSIFKTRRRDALTDLPGMSFPRGVLTAL</sequence>
<dbReference type="AlphaFoldDB" id="Q6C0T1"/>
<dbReference type="Proteomes" id="UP000001300">
    <property type="component" value="Chromosome F"/>
</dbReference>
<proteinExistence type="predicted"/>
<reference evidence="1 2" key="1">
    <citation type="journal article" date="2004" name="Nature">
        <title>Genome evolution in yeasts.</title>
        <authorList>
            <consortium name="Genolevures"/>
            <person name="Dujon B."/>
            <person name="Sherman D."/>
            <person name="Fischer G."/>
            <person name="Durrens P."/>
            <person name="Casaregola S."/>
            <person name="Lafontaine I."/>
            <person name="de Montigny J."/>
            <person name="Marck C."/>
            <person name="Neuveglise C."/>
            <person name="Talla E."/>
            <person name="Goffard N."/>
            <person name="Frangeul L."/>
            <person name="Aigle M."/>
            <person name="Anthouard V."/>
            <person name="Babour A."/>
            <person name="Barbe V."/>
            <person name="Barnay S."/>
            <person name="Blanchin S."/>
            <person name="Beckerich J.M."/>
            <person name="Beyne E."/>
            <person name="Bleykasten C."/>
            <person name="Boisrame A."/>
            <person name="Boyer J."/>
            <person name="Cattolico L."/>
            <person name="Confanioleri F."/>
            <person name="de Daruvar A."/>
            <person name="Despons L."/>
            <person name="Fabre E."/>
            <person name="Fairhead C."/>
            <person name="Ferry-Dumazet H."/>
            <person name="Groppi A."/>
            <person name="Hantraye F."/>
            <person name="Hennequin C."/>
            <person name="Jauniaux N."/>
            <person name="Joyet P."/>
            <person name="Kachouri R."/>
            <person name="Kerrest A."/>
            <person name="Koszul R."/>
            <person name="Lemaire M."/>
            <person name="Lesur I."/>
            <person name="Ma L."/>
            <person name="Muller H."/>
            <person name="Nicaud J.M."/>
            <person name="Nikolski M."/>
            <person name="Oztas S."/>
            <person name="Ozier-Kalogeropoulos O."/>
            <person name="Pellenz S."/>
            <person name="Potier S."/>
            <person name="Richard G.F."/>
            <person name="Straub M.L."/>
            <person name="Suleau A."/>
            <person name="Swennene D."/>
            <person name="Tekaia F."/>
            <person name="Wesolowski-Louvel M."/>
            <person name="Westhof E."/>
            <person name="Wirth B."/>
            <person name="Zeniou-Meyer M."/>
            <person name="Zivanovic I."/>
            <person name="Bolotin-Fukuhara M."/>
            <person name="Thierry A."/>
            <person name="Bouchier C."/>
            <person name="Caudron B."/>
            <person name="Scarpelli C."/>
            <person name="Gaillardin C."/>
            <person name="Weissenbach J."/>
            <person name="Wincker P."/>
            <person name="Souciet J.L."/>
        </authorList>
    </citation>
    <scope>NUCLEOTIDE SEQUENCE [LARGE SCALE GENOMIC DNA]</scope>
    <source>
        <strain evidence="2">CLIB 122 / E 150</strain>
    </source>
</reference>
<organism evidence="1 2">
    <name type="scientific">Yarrowia lipolytica (strain CLIB 122 / E 150)</name>
    <name type="common">Yeast</name>
    <name type="synonym">Candida lipolytica</name>
    <dbReference type="NCBI Taxonomy" id="284591"/>
    <lineage>
        <taxon>Eukaryota</taxon>
        <taxon>Fungi</taxon>
        <taxon>Dikarya</taxon>
        <taxon>Ascomycota</taxon>
        <taxon>Saccharomycotina</taxon>
        <taxon>Dipodascomycetes</taxon>
        <taxon>Dipodascales</taxon>
        <taxon>Dipodascales incertae sedis</taxon>
        <taxon>Yarrowia</taxon>
    </lineage>
</organism>
<dbReference type="InParanoid" id="Q6C0T1"/>
<evidence type="ECO:0000313" key="2">
    <source>
        <dbReference type="Proteomes" id="UP000001300"/>
    </source>
</evidence>